<evidence type="ECO:0000256" key="5">
    <source>
        <dbReference type="ARBA" id="ARBA00022747"/>
    </source>
</evidence>
<sequence>MVEMTYGSVCSGIEAASVAWEPLGWKPVWFSEIEPFPSAVLEHHWPEVNNLGDMLQIPDMIELGLVEAPSVLVGGTPCQSFSLAGRRGGLADERGALTLAYVEILNRIDEVRQSHDEEECIAVWENVPGVLSSKDNAFGCFLAGLAGEDEPLQPSGKKWTNAGLVYGPQRAIAWRVLDAQYFGVAQRRRRIIVVASARSGFEPGKVLCEFEGLRRDHAPAEPEKPSFREVVTGEKSCWWDGGVTSQTLDAVLHKKQCMPEKNRFPAVIQSGVLRYITPIEGERLQGFPDNHTDVNYRNKPAPDGRRYESIGNSMPVPIMGFVGSRIQLEVENQL</sequence>
<dbReference type="InterPro" id="IPR029063">
    <property type="entry name" value="SAM-dependent_MTases_sf"/>
</dbReference>
<dbReference type="InterPro" id="IPR050750">
    <property type="entry name" value="C5-MTase"/>
</dbReference>
<evidence type="ECO:0000313" key="9">
    <source>
        <dbReference type="EMBL" id="KAE8546174.1"/>
    </source>
</evidence>
<dbReference type="Gene3D" id="3.40.50.150">
    <property type="entry name" value="Vaccinia Virus protein VP39"/>
    <property type="match status" value="1"/>
</dbReference>
<name>A0A833NE00_MARNT</name>
<dbReference type="PROSITE" id="PS00094">
    <property type="entry name" value="C5_MTASE_1"/>
    <property type="match status" value="1"/>
</dbReference>
<comment type="caution">
    <text evidence="9">The sequence shown here is derived from an EMBL/GenBank/DDBJ whole genome shotgun (WGS) entry which is preliminary data.</text>
</comment>
<gene>
    <name evidence="9" type="ORF">F6453_1420</name>
</gene>
<dbReference type="InterPro" id="IPR018117">
    <property type="entry name" value="C5_DNA_meth_AS"/>
</dbReference>
<dbReference type="GO" id="GO:0032259">
    <property type="term" value="P:methylation"/>
    <property type="evidence" value="ECO:0007669"/>
    <property type="project" value="UniProtKB-KW"/>
</dbReference>
<accession>A0A833NE00</accession>
<dbReference type="InterPro" id="IPR001525">
    <property type="entry name" value="C5_MeTfrase"/>
</dbReference>
<evidence type="ECO:0000313" key="10">
    <source>
        <dbReference type="Proteomes" id="UP000469950"/>
    </source>
</evidence>
<dbReference type="PROSITE" id="PS51679">
    <property type="entry name" value="SAM_MT_C5"/>
    <property type="match status" value="1"/>
</dbReference>
<dbReference type="GO" id="GO:0003886">
    <property type="term" value="F:DNA (cytosine-5-)-methyltransferase activity"/>
    <property type="evidence" value="ECO:0007669"/>
    <property type="project" value="UniProtKB-EC"/>
</dbReference>
<dbReference type="GO" id="GO:0009307">
    <property type="term" value="P:DNA restriction-modification system"/>
    <property type="evidence" value="ECO:0007669"/>
    <property type="project" value="UniProtKB-KW"/>
</dbReference>
<evidence type="ECO:0000256" key="3">
    <source>
        <dbReference type="ARBA" id="ARBA00022679"/>
    </source>
</evidence>
<proteinExistence type="inferred from homology"/>
<organism evidence="9 10">
    <name type="scientific">Marinobacter nauticus</name>
    <name type="common">Marinobacter hydrocarbonoclasticus</name>
    <name type="synonym">Marinobacter aquaeolei</name>
    <dbReference type="NCBI Taxonomy" id="2743"/>
    <lineage>
        <taxon>Bacteria</taxon>
        <taxon>Pseudomonadati</taxon>
        <taxon>Pseudomonadota</taxon>
        <taxon>Gammaproteobacteria</taxon>
        <taxon>Pseudomonadales</taxon>
        <taxon>Marinobacteraceae</taxon>
        <taxon>Marinobacter</taxon>
    </lineage>
</organism>
<dbReference type="PANTHER" id="PTHR46098">
    <property type="entry name" value="TRNA (CYTOSINE(38)-C(5))-METHYLTRANSFERASE"/>
    <property type="match status" value="1"/>
</dbReference>
<keyword evidence="5" id="KW-0680">Restriction system</keyword>
<keyword evidence="4 7" id="KW-0949">S-adenosyl-L-methionine</keyword>
<dbReference type="EMBL" id="WBMP01000005">
    <property type="protein sequence ID" value="KAE8546174.1"/>
    <property type="molecule type" value="Genomic_DNA"/>
</dbReference>
<keyword evidence="2 7" id="KW-0489">Methyltransferase</keyword>
<evidence type="ECO:0000256" key="1">
    <source>
        <dbReference type="ARBA" id="ARBA00011975"/>
    </source>
</evidence>
<feature type="region of interest" description="Disordered" evidence="8">
    <location>
        <begin position="288"/>
        <end position="309"/>
    </location>
</feature>
<reference evidence="9 10" key="1">
    <citation type="submission" date="2019-10" db="EMBL/GenBank/DDBJ databases">
        <title>Draft genome sequence of Marinobacter hydrocarbonoclasticus NCT7M from the microbiome of the marine copepod.</title>
        <authorList>
            <person name="Nuttall R."/>
            <person name="Sharma G."/>
            <person name="Moisander P."/>
        </authorList>
    </citation>
    <scope>NUCLEOTIDE SEQUENCE [LARGE SCALE GENOMIC DNA]</scope>
    <source>
        <strain evidence="9 10">NCT7M</strain>
    </source>
</reference>
<dbReference type="Proteomes" id="UP000469950">
    <property type="component" value="Unassembled WGS sequence"/>
</dbReference>
<protein>
    <recommendedName>
        <fullName evidence="1">DNA (cytosine-5-)-methyltransferase</fullName>
        <ecNumber evidence="1">2.1.1.37</ecNumber>
    </recommendedName>
</protein>
<dbReference type="EC" id="2.1.1.37" evidence="1"/>
<feature type="compositionally biased region" description="Basic and acidic residues" evidence="8">
    <location>
        <begin position="290"/>
        <end position="308"/>
    </location>
</feature>
<dbReference type="Gene3D" id="3.90.120.10">
    <property type="entry name" value="DNA Methylase, subunit A, domain 2"/>
    <property type="match status" value="1"/>
</dbReference>
<dbReference type="AlphaFoldDB" id="A0A833NE00"/>
<evidence type="ECO:0000256" key="2">
    <source>
        <dbReference type="ARBA" id="ARBA00022603"/>
    </source>
</evidence>
<evidence type="ECO:0000256" key="6">
    <source>
        <dbReference type="ARBA" id="ARBA00047422"/>
    </source>
</evidence>
<comment type="catalytic activity">
    <reaction evidence="6">
        <text>a 2'-deoxycytidine in DNA + S-adenosyl-L-methionine = a 5-methyl-2'-deoxycytidine in DNA + S-adenosyl-L-homocysteine + H(+)</text>
        <dbReference type="Rhea" id="RHEA:13681"/>
        <dbReference type="Rhea" id="RHEA-COMP:11369"/>
        <dbReference type="Rhea" id="RHEA-COMP:11370"/>
        <dbReference type="ChEBI" id="CHEBI:15378"/>
        <dbReference type="ChEBI" id="CHEBI:57856"/>
        <dbReference type="ChEBI" id="CHEBI:59789"/>
        <dbReference type="ChEBI" id="CHEBI:85452"/>
        <dbReference type="ChEBI" id="CHEBI:85454"/>
        <dbReference type="EC" id="2.1.1.37"/>
    </reaction>
</comment>
<feature type="active site" evidence="7">
    <location>
        <position position="78"/>
    </location>
</feature>
<evidence type="ECO:0000256" key="4">
    <source>
        <dbReference type="ARBA" id="ARBA00022691"/>
    </source>
</evidence>
<dbReference type="Pfam" id="PF00145">
    <property type="entry name" value="DNA_methylase"/>
    <property type="match status" value="2"/>
</dbReference>
<keyword evidence="3 7" id="KW-0808">Transferase</keyword>
<dbReference type="PANTHER" id="PTHR46098:SF1">
    <property type="entry name" value="TRNA (CYTOSINE(38)-C(5))-METHYLTRANSFERASE"/>
    <property type="match status" value="1"/>
</dbReference>
<dbReference type="SUPFAM" id="SSF53335">
    <property type="entry name" value="S-adenosyl-L-methionine-dependent methyltransferases"/>
    <property type="match status" value="1"/>
</dbReference>
<comment type="similarity">
    <text evidence="7">Belongs to the class I-like SAM-binding methyltransferase superfamily. C5-methyltransferase family.</text>
</comment>
<evidence type="ECO:0000256" key="8">
    <source>
        <dbReference type="SAM" id="MobiDB-lite"/>
    </source>
</evidence>
<evidence type="ECO:0000256" key="7">
    <source>
        <dbReference type="PROSITE-ProRule" id="PRU01016"/>
    </source>
</evidence>